<gene>
    <name evidence="17" type="ORF">A1355_15670</name>
</gene>
<dbReference type="Pfam" id="PF00593">
    <property type="entry name" value="TonB_dep_Rec_b-barrel"/>
    <property type="match status" value="1"/>
</dbReference>
<keyword evidence="4 14" id="KW-1134">Transmembrane beta strand</keyword>
<dbReference type="FunFam" id="2.170.130.10:FF:000001">
    <property type="entry name" value="Catecholate siderophore TonB-dependent receptor"/>
    <property type="match status" value="1"/>
</dbReference>
<dbReference type="GO" id="GO:0009279">
    <property type="term" value="C:cell outer membrane"/>
    <property type="evidence" value="ECO:0007669"/>
    <property type="project" value="UniProtKB-SubCell"/>
</dbReference>
<dbReference type="GO" id="GO:0015344">
    <property type="term" value="F:siderophore uptake transmembrane transporter activity"/>
    <property type="evidence" value="ECO:0007669"/>
    <property type="project" value="TreeGrafter"/>
</dbReference>
<accession>A0A177N134</accession>
<dbReference type="AlphaFoldDB" id="A0A177N134"/>
<keyword evidence="13 14" id="KW-0998">Cell outer membrane</keyword>
<keyword evidence="11 14" id="KW-0472">Membrane</keyword>
<evidence type="ECO:0000256" key="6">
    <source>
        <dbReference type="ARBA" id="ARBA00022692"/>
    </source>
</evidence>
<dbReference type="Gene3D" id="2.170.130.10">
    <property type="entry name" value="TonB-dependent receptor, plug domain"/>
    <property type="match status" value="1"/>
</dbReference>
<dbReference type="Gene3D" id="2.40.170.20">
    <property type="entry name" value="TonB-dependent receptor, beta-barrel domain"/>
    <property type="match status" value="1"/>
</dbReference>
<dbReference type="Pfam" id="PF07660">
    <property type="entry name" value="STN"/>
    <property type="match status" value="1"/>
</dbReference>
<dbReference type="SUPFAM" id="SSF56935">
    <property type="entry name" value="Porins"/>
    <property type="match status" value="1"/>
</dbReference>
<organism evidence="17 18">
    <name type="scientific">Methylomonas koyamae</name>
    <dbReference type="NCBI Taxonomy" id="702114"/>
    <lineage>
        <taxon>Bacteria</taxon>
        <taxon>Pseudomonadati</taxon>
        <taxon>Pseudomonadota</taxon>
        <taxon>Gammaproteobacteria</taxon>
        <taxon>Methylococcales</taxon>
        <taxon>Methylococcaceae</taxon>
        <taxon>Methylomonas</taxon>
    </lineage>
</organism>
<comment type="similarity">
    <text evidence="2 14 15">Belongs to the TonB-dependent receptor family.</text>
</comment>
<keyword evidence="10 15" id="KW-0798">TonB box</keyword>
<dbReference type="STRING" id="702114.A1355_15670"/>
<dbReference type="InterPro" id="IPR037066">
    <property type="entry name" value="Plug_dom_sf"/>
</dbReference>
<evidence type="ECO:0000256" key="11">
    <source>
        <dbReference type="ARBA" id="ARBA00023136"/>
    </source>
</evidence>
<keyword evidence="12 17" id="KW-0675">Receptor</keyword>
<evidence type="ECO:0000256" key="5">
    <source>
        <dbReference type="ARBA" id="ARBA00022496"/>
    </source>
</evidence>
<evidence type="ECO:0000256" key="8">
    <source>
        <dbReference type="ARBA" id="ARBA00023004"/>
    </source>
</evidence>
<evidence type="ECO:0000313" key="18">
    <source>
        <dbReference type="Proteomes" id="UP000077628"/>
    </source>
</evidence>
<evidence type="ECO:0000256" key="7">
    <source>
        <dbReference type="ARBA" id="ARBA00022729"/>
    </source>
</evidence>
<dbReference type="PANTHER" id="PTHR32552">
    <property type="entry name" value="FERRICHROME IRON RECEPTOR-RELATED"/>
    <property type="match status" value="1"/>
</dbReference>
<keyword evidence="8" id="KW-0408">Iron</keyword>
<evidence type="ECO:0000256" key="12">
    <source>
        <dbReference type="ARBA" id="ARBA00023170"/>
    </source>
</evidence>
<reference evidence="18" key="1">
    <citation type="submission" date="2016-03" db="EMBL/GenBank/DDBJ databases">
        <authorList>
            <person name="Heylen K."/>
            <person name="De Vos P."/>
            <person name="Vekeman B."/>
        </authorList>
    </citation>
    <scope>NUCLEOTIDE SEQUENCE [LARGE SCALE GENOMIC DNA]</scope>
    <source>
        <strain evidence="18">R-45383</strain>
    </source>
</reference>
<keyword evidence="5" id="KW-0410">Iron transport</keyword>
<evidence type="ECO:0000256" key="1">
    <source>
        <dbReference type="ARBA" id="ARBA00004571"/>
    </source>
</evidence>
<evidence type="ECO:0000313" key="17">
    <source>
        <dbReference type="EMBL" id="OAI11668.1"/>
    </source>
</evidence>
<dbReference type="InterPro" id="IPR011662">
    <property type="entry name" value="Secretin/TonB_short_N"/>
</dbReference>
<sequence>MSVHDTFKTASVLLVVGSAVAGGAVAESAVREYRIAAGPLAVALNQLAEVGGLQLIYDAEIANGLRSGGLSGQFSPEAALSKLLSGSGLTYRLTADGNVLIQRQTLNQRDEPTALPAINVVGKSSNPFFEGEDPYNTDYNRHNATTATKTDTPLMQTPLSVKVVPNAVLKDQQAITIDQALRNVSGVSNGLGGSGTFFIRGFGSYINYRDGVLSQGEYAHTEDLENVERVEVLKGPGSILYGRTEPGGIVNFVTKQPLDTPYYSLRQQFGSFDMYRTSVDATGPLNADKTLAYRFNLGYQSNHTFQEFGGNERLMVAPTLRWNISDNTVSTIKLEYSDIKEFGNGTVPRMGNRPAPIARERNLGDAWNYQQDEYVMLALHTEHAFNDRWSLRHRFNFKNYNLTMSAIHGSVADPATGDVGRAFFGQNTDGQDYQYNFFNALELNGKFDTAFLKHNLLIGGDYYRTDYRVSMAGFGFNGDLYDTSNIYRPTHRATPPTLLPTDVTYSNSTVPWFGLYAQDQIELPYHFHVMAGLRYDNANVIYSSYGEFGSGQSPEQTSERVSPRGGVVWQPIPEFSLYGSYTENFGAPNFWGRDGKPLPAQTADQWEVGAKTELFDGRFSATLAYYDLTKRNAPIATYLALSRAVGEAETRGIEFDVSGEIVPGWNVIGAYSYMPFAKSIKDETDPTVVGNRLNNAPKHNGSLWTTYEFQQGEYLKGLKFGAGMQAVSQREIGYYEGAQAPGYVTMNLMTSKAWQVGKTKLTAQLNVDNLLDKTYYQSIYSYGPTYYGNPRTFMGAVKIEY</sequence>
<keyword evidence="3 14" id="KW-0813">Transport</keyword>
<dbReference type="CDD" id="cd01347">
    <property type="entry name" value="ligand_gated_channel"/>
    <property type="match status" value="1"/>
</dbReference>
<dbReference type="GO" id="GO:0038023">
    <property type="term" value="F:signaling receptor activity"/>
    <property type="evidence" value="ECO:0007669"/>
    <property type="project" value="InterPro"/>
</dbReference>
<dbReference type="PANTHER" id="PTHR32552:SF68">
    <property type="entry name" value="FERRICHROME OUTER MEMBRANE TRANSPORTER_PHAGE RECEPTOR"/>
    <property type="match status" value="1"/>
</dbReference>
<dbReference type="NCBIfam" id="TIGR01783">
    <property type="entry name" value="TonB-siderophor"/>
    <property type="match status" value="1"/>
</dbReference>
<dbReference type="PROSITE" id="PS52016">
    <property type="entry name" value="TONB_DEPENDENT_REC_3"/>
    <property type="match status" value="1"/>
</dbReference>
<dbReference type="InterPro" id="IPR010105">
    <property type="entry name" value="TonB_sidphr_rcpt"/>
</dbReference>
<evidence type="ECO:0000256" key="15">
    <source>
        <dbReference type="RuleBase" id="RU003357"/>
    </source>
</evidence>
<proteinExistence type="inferred from homology"/>
<evidence type="ECO:0000256" key="2">
    <source>
        <dbReference type="ARBA" id="ARBA00009810"/>
    </source>
</evidence>
<dbReference type="OrthoDB" id="127311at2"/>
<protein>
    <submittedName>
        <fullName evidence="17">TonB-dependent receptor</fullName>
    </submittedName>
</protein>
<evidence type="ECO:0000259" key="16">
    <source>
        <dbReference type="SMART" id="SM00965"/>
    </source>
</evidence>
<dbReference type="InterPro" id="IPR039426">
    <property type="entry name" value="TonB-dep_rcpt-like"/>
</dbReference>
<keyword evidence="7" id="KW-0732">Signal</keyword>
<comment type="caution">
    <text evidence="17">The sequence shown here is derived from an EMBL/GenBank/DDBJ whole genome shotgun (WGS) entry which is preliminary data.</text>
</comment>
<evidence type="ECO:0000256" key="14">
    <source>
        <dbReference type="PROSITE-ProRule" id="PRU01360"/>
    </source>
</evidence>
<dbReference type="InterPro" id="IPR036942">
    <property type="entry name" value="Beta-barrel_TonB_sf"/>
</dbReference>
<dbReference type="InterPro" id="IPR000531">
    <property type="entry name" value="Beta-barrel_TonB"/>
</dbReference>
<feature type="domain" description="Secretin/TonB short N-terminal" evidence="16">
    <location>
        <begin position="53"/>
        <end position="104"/>
    </location>
</feature>
<dbReference type="SMART" id="SM00965">
    <property type="entry name" value="STN"/>
    <property type="match status" value="1"/>
</dbReference>
<keyword evidence="6 14" id="KW-0812">Transmembrane</keyword>
<dbReference type="GO" id="GO:0015891">
    <property type="term" value="P:siderophore transport"/>
    <property type="evidence" value="ECO:0007669"/>
    <property type="project" value="InterPro"/>
</dbReference>
<dbReference type="Pfam" id="PF07715">
    <property type="entry name" value="Plug"/>
    <property type="match status" value="1"/>
</dbReference>
<evidence type="ECO:0000256" key="9">
    <source>
        <dbReference type="ARBA" id="ARBA00023065"/>
    </source>
</evidence>
<evidence type="ECO:0000256" key="13">
    <source>
        <dbReference type="ARBA" id="ARBA00023237"/>
    </source>
</evidence>
<comment type="subcellular location">
    <subcellularLocation>
        <location evidence="1 14">Cell outer membrane</location>
        <topology evidence="1 14">Multi-pass membrane protein</topology>
    </subcellularLocation>
</comment>
<evidence type="ECO:0000256" key="4">
    <source>
        <dbReference type="ARBA" id="ARBA00022452"/>
    </source>
</evidence>
<dbReference type="EMBL" id="LUUK01000229">
    <property type="protein sequence ID" value="OAI11668.1"/>
    <property type="molecule type" value="Genomic_DNA"/>
</dbReference>
<dbReference type="Proteomes" id="UP000077628">
    <property type="component" value="Unassembled WGS sequence"/>
</dbReference>
<name>A0A177N134_9GAMM</name>
<dbReference type="RefSeq" id="WP_064031685.1">
    <property type="nucleotide sequence ID" value="NZ_LUUK01000229.1"/>
</dbReference>
<evidence type="ECO:0000256" key="3">
    <source>
        <dbReference type="ARBA" id="ARBA00022448"/>
    </source>
</evidence>
<keyword evidence="9" id="KW-0406">Ion transport</keyword>
<keyword evidence="18" id="KW-1185">Reference proteome</keyword>
<dbReference type="InterPro" id="IPR012910">
    <property type="entry name" value="Plug_dom"/>
</dbReference>
<dbReference type="Gene3D" id="3.55.50.30">
    <property type="match status" value="1"/>
</dbReference>
<evidence type="ECO:0000256" key="10">
    <source>
        <dbReference type="ARBA" id="ARBA00023077"/>
    </source>
</evidence>